<dbReference type="Gene3D" id="3.30.70.330">
    <property type="match status" value="1"/>
</dbReference>
<evidence type="ECO:0000313" key="10">
    <source>
        <dbReference type="Proteomes" id="UP000243052"/>
    </source>
</evidence>
<dbReference type="Pfam" id="PF00076">
    <property type="entry name" value="RRM_1"/>
    <property type="match status" value="1"/>
</dbReference>
<evidence type="ECO:0000256" key="2">
    <source>
        <dbReference type="ARBA" id="ARBA00022490"/>
    </source>
</evidence>
<dbReference type="Pfam" id="PF08662">
    <property type="entry name" value="eIF2A"/>
    <property type="match status" value="1"/>
</dbReference>
<comment type="subcellular location">
    <subcellularLocation>
        <location evidence="1 6 7">Cytoplasm</location>
    </subcellularLocation>
</comment>
<dbReference type="InterPro" id="IPR000504">
    <property type="entry name" value="RRM_dom"/>
</dbReference>
<protein>
    <recommendedName>
        <fullName evidence="6">Eukaryotic translation initiation factor 3 subunit B</fullName>
        <shortName evidence="6">eIF3b</shortName>
    </recommendedName>
    <alternativeName>
        <fullName evidence="6">Eukaryotic translation initiation factor 3 90 kDa subunit homolog</fullName>
        <shortName evidence="6">eIF3 p90</shortName>
    </alternativeName>
    <alternativeName>
        <fullName evidence="6">Translation initiation factor eIF3, p90 subunit homolog</fullName>
    </alternativeName>
</protein>
<dbReference type="STRING" id="45286.A0A0X8HS84"/>
<evidence type="ECO:0000256" key="3">
    <source>
        <dbReference type="ARBA" id="ARBA00022540"/>
    </source>
</evidence>
<dbReference type="GO" id="GO:0003743">
    <property type="term" value="F:translation initiation factor activity"/>
    <property type="evidence" value="ECO:0007669"/>
    <property type="project" value="UniProtKB-UniRule"/>
</dbReference>
<dbReference type="SMART" id="SM00360">
    <property type="entry name" value="RRM"/>
    <property type="match status" value="1"/>
</dbReference>
<dbReference type="GO" id="GO:0031369">
    <property type="term" value="F:translation initiation factor binding"/>
    <property type="evidence" value="ECO:0007669"/>
    <property type="project" value="InterPro"/>
</dbReference>
<dbReference type="Proteomes" id="UP000243052">
    <property type="component" value="Chromosome iv"/>
</dbReference>
<comment type="function">
    <text evidence="6">RNA-binding component of the eukaryotic translation initiation factor 3 (eIF-3) complex, which is involved in protein synthesis of a specialized repertoire of mRNAs and, together with other initiation factors, stimulates binding of mRNA and methionyl-tRNAi to the 40S ribosome. The eIF-3 complex specifically targets and initiates translation of a subset of mRNAs involved in cell proliferation.</text>
</comment>
<dbReference type="SUPFAM" id="SSF54928">
    <property type="entry name" value="RNA-binding domain, RBD"/>
    <property type="match status" value="1"/>
</dbReference>
<dbReference type="GO" id="GO:0016282">
    <property type="term" value="C:eukaryotic 43S preinitiation complex"/>
    <property type="evidence" value="ECO:0007669"/>
    <property type="project" value="UniProtKB-UniRule"/>
</dbReference>
<dbReference type="GO" id="GO:0003723">
    <property type="term" value="F:RNA binding"/>
    <property type="evidence" value="ECO:0007669"/>
    <property type="project" value="UniProtKB-UniRule"/>
</dbReference>
<dbReference type="GO" id="GO:0033290">
    <property type="term" value="C:eukaryotic 48S preinitiation complex"/>
    <property type="evidence" value="ECO:0007669"/>
    <property type="project" value="UniProtKB-UniRule"/>
</dbReference>
<evidence type="ECO:0000256" key="4">
    <source>
        <dbReference type="ARBA" id="ARBA00022884"/>
    </source>
</evidence>
<evidence type="ECO:0000256" key="1">
    <source>
        <dbReference type="ARBA" id="ARBA00004496"/>
    </source>
</evidence>
<dbReference type="EMBL" id="CP014244">
    <property type="protein sequence ID" value="AMD20557.1"/>
    <property type="molecule type" value="Genomic_DNA"/>
</dbReference>
<dbReference type="AlphaFoldDB" id="A0A0X8HS84"/>
<evidence type="ECO:0000256" key="5">
    <source>
        <dbReference type="ARBA" id="ARBA00022917"/>
    </source>
</evidence>
<reference evidence="9 10" key="1">
    <citation type="submission" date="2016-01" db="EMBL/GenBank/DDBJ databases">
        <title>Genome sequence of the yeast Holleya sinecauda.</title>
        <authorList>
            <person name="Dietrich F.S."/>
        </authorList>
    </citation>
    <scope>NUCLEOTIDE SEQUENCE [LARGE SCALE GENOMIC DNA]</scope>
    <source>
        <strain evidence="9 10">ATCC 58844</strain>
    </source>
</reference>
<keyword evidence="10" id="KW-1185">Reference proteome</keyword>
<dbReference type="RefSeq" id="XP_017987553.1">
    <property type="nucleotide sequence ID" value="XM_018131869.1"/>
</dbReference>
<evidence type="ECO:0000313" key="9">
    <source>
        <dbReference type="EMBL" id="AMD20557.1"/>
    </source>
</evidence>
<organism evidence="9 10">
    <name type="scientific">Eremothecium sinecaudum</name>
    <dbReference type="NCBI Taxonomy" id="45286"/>
    <lineage>
        <taxon>Eukaryota</taxon>
        <taxon>Fungi</taxon>
        <taxon>Dikarya</taxon>
        <taxon>Ascomycota</taxon>
        <taxon>Saccharomycotina</taxon>
        <taxon>Saccharomycetes</taxon>
        <taxon>Saccharomycetales</taxon>
        <taxon>Saccharomycetaceae</taxon>
        <taxon>Eremothecium</taxon>
    </lineage>
</organism>
<keyword evidence="5 6" id="KW-0648">Protein biosynthesis</keyword>
<keyword evidence="2 6" id="KW-0963">Cytoplasm</keyword>
<keyword evidence="3 6" id="KW-0396">Initiation factor</keyword>
<sequence length="732" mass="83942">MAEVMEDIKLEDIPVDDIDFSDLEAQYRVEGSLSFDMFAVVDGAPIAPESKVPALHKVLSKLFSQAGEIKDMDIPVENGKTKGHLFIEFDSAESTRRAIKLFNGKKLDVKHRLFVNSLNDMEKYCSPDFSVGFKEPNLPPYEPTGYLRSWLQDPQGRDQFVLQKGEKTAIYWYRNHMQPEAVVEPRKNWSNSIVKFSPHGSYLFSFHDQGIASWGGPQFSRLKRFFHPNVKAISISPTEKYLVTFSPEPLDLPGEPNEDCPFGPESQGHQLCIWDISTGVCVKTFALPPQQELQWPMVKWSFDDKYCARMGPNAIAVYETEKSFQLLNGKVMKIEGLQDFSFAPKGVKLASNSPNTLSTVMAYWTPETNNQSCKAVIMEMPHKRILRTVNLVQVTGVSFHWQNESEYLCVQVDRHTKSRKTIFTNLEICKLTEREIPFEKVELKDRCMRFAWEPSNDRFVTISKSENVNDNPAIAKNVVSFYAPEKKADKGIIISKGISDMKKWKLVKAIEGKFSNEITWSPAGRFVCVAAIGKMGSRNENLDFYDLDFPSEKIINSATDVAATLRDVAHVNYANATDFQWDSSGRFISFWSSAWKHKAENGYRVFNLCGNLIREELITEFNNFFWRPRPECTLTNAEKKKVRKNLKEWASHFEEQDAMEADSATRELILTRRTWLEEWSKYRSETSDRIKSEGASTFDVWSLNANEKDFETIEEIKESIVEESVEEVTSFD</sequence>
<comment type="subunit">
    <text evidence="6 7">Component of the eukaryotic translation initiation factor 3 (eIF-3) complex.</text>
</comment>
<dbReference type="OrthoDB" id="10250414at2759"/>
<dbReference type="SUPFAM" id="SSF82171">
    <property type="entry name" value="DPP6 N-terminal domain-like"/>
    <property type="match status" value="1"/>
</dbReference>
<evidence type="ECO:0000259" key="8">
    <source>
        <dbReference type="PROSITE" id="PS50102"/>
    </source>
</evidence>
<dbReference type="CDD" id="cd12278">
    <property type="entry name" value="RRM_eIF3B"/>
    <property type="match status" value="1"/>
</dbReference>
<dbReference type="PROSITE" id="PS50102">
    <property type="entry name" value="RRM"/>
    <property type="match status" value="1"/>
</dbReference>
<comment type="similarity">
    <text evidence="6 7">Belongs to the eIF-3 subunit B family.</text>
</comment>
<dbReference type="PIRSF" id="PIRSF036424">
    <property type="entry name" value="eIF3b"/>
    <property type="match status" value="1"/>
</dbReference>
<comment type="function">
    <text evidence="7">Component of the eukaryotic translation initiation factor 3 (eIF-3) complex, which is involved in protein synthesis and, together with other initiation factors, stimulates binding of mRNA and methionyl-tRNAi to the 40S ribosome.</text>
</comment>
<proteinExistence type="inferred from homology"/>
<gene>
    <name evidence="6" type="primary">PRT1</name>
    <name evidence="9" type="ORF">AW171_hschr42452</name>
</gene>
<dbReference type="Gene3D" id="2.130.10.10">
    <property type="entry name" value="YVTN repeat-like/Quinoprotein amine dehydrogenase"/>
    <property type="match status" value="1"/>
</dbReference>
<evidence type="ECO:0000256" key="6">
    <source>
        <dbReference type="HAMAP-Rule" id="MF_03001"/>
    </source>
</evidence>
<dbReference type="InterPro" id="IPR012677">
    <property type="entry name" value="Nucleotide-bd_a/b_plait_sf"/>
</dbReference>
<dbReference type="PANTHER" id="PTHR14068">
    <property type="entry name" value="EUKARYOTIC TRANSLATION INITIATION FACTOR 3 EIF3 -RELATED"/>
    <property type="match status" value="1"/>
</dbReference>
<dbReference type="InterPro" id="IPR011400">
    <property type="entry name" value="EIF3B"/>
</dbReference>
<dbReference type="PANTHER" id="PTHR14068:SF0">
    <property type="entry name" value="EUKARYOTIC TRANSLATION INITIATION FACTOR 3 SUBUNIT B"/>
    <property type="match status" value="1"/>
</dbReference>
<evidence type="ECO:0000256" key="7">
    <source>
        <dbReference type="PIRNR" id="PIRNR036424"/>
    </source>
</evidence>
<name>A0A0X8HS84_9SACH</name>
<dbReference type="InterPro" id="IPR034363">
    <property type="entry name" value="eIF3B_RRM"/>
</dbReference>
<dbReference type="InterPro" id="IPR013979">
    <property type="entry name" value="TIF_beta_prop-like"/>
</dbReference>
<dbReference type="GeneID" id="28723805"/>
<feature type="domain" description="RRM" evidence="8">
    <location>
        <begin position="37"/>
        <end position="120"/>
    </location>
</feature>
<dbReference type="HAMAP" id="MF_03001">
    <property type="entry name" value="eIF3b"/>
    <property type="match status" value="1"/>
</dbReference>
<keyword evidence="4 6" id="KW-0694">RNA-binding</keyword>
<accession>A0A0X8HS84</accession>
<dbReference type="InterPro" id="IPR015943">
    <property type="entry name" value="WD40/YVTN_repeat-like_dom_sf"/>
</dbReference>
<dbReference type="InterPro" id="IPR035979">
    <property type="entry name" value="RBD_domain_sf"/>
</dbReference>
<dbReference type="GO" id="GO:0001732">
    <property type="term" value="P:formation of cytoplasmic translation initiation complex"/>
    <property type="evidence" value="ECO:0007669"/>
    <property type="project" value="UniProtKB-UniRule"/>
</dbReference>
<dbReference type="GO" id="GO:0005852">
    <property type="term" value="C:eukaryotic translation initiation factor 3 complex"/>
    <property type="evidence" value="ECO:0007669"/>
    <property type="project" value="UniProtKB-UniRule"/>
</dbReference>